<dbReference type="PANTHER" id="PTHR31674:SF96">
    <property type="entry name" value="B3 DOMAIN-CONTAINING PROTEIN REM-LIKE 3-RELATED"/>
    <property type="match status" value="1"/>
</dbReference>
<evidence type="ECO:0000256" key="6">
    <source>
        <dbReference type="ARBA" id="ARBA00023242"/>
    </source>
</evidence>
<dbReference type="PANTHER" id="PTHR31674">
    <property type="entry name" value="B3 DOMAIN-CONTAINING PROTEIN REM-LIKE 3-RELATED"/>
    <property type="match status" value="1"/>
</dbReference>
<keyword evidence="6" id="KW-0539">Nucleus</keyword>
<dbReference type="KEGG" id="eus:EUTSA_v10027563mg"/>
<keyword evidence="4" id="KW-0238">DNA-binding</keyword>
<dbReference type="OMA" id="ACEREYP"/>
<evidence type="ECO:0000256" key="4">
    <source>
        <dbReference type="ARBA" id="ARBA00023125"/>
    </source>
</evidence>
<evidence type="ECO:0000313" key="9">
    <source>
        <dbReference type="Proteomes" id="UP000030689"/>
    </source>
</evidence>
<dbReference type="FunFam" id="2.40.330.10:FF:000009">
    <property type="entry name" value="Transcriptional factor B3 family protein"/>
    <property type="match status" value="1"/>
</dbReference>
<reference evidence="8 9" key="1">
    <citation type="journal article" date="2013" name="Front. Plant Sci.">
        <title>The Reference Genome of the Halophytic Plant Eutrema salsugineum.</title>
        <authorList>
            <person name="Yang R."/>
            <person name="Jarvis D.E."/>
            <person name="Chen H."/>
            <person name="Beilstein M.A."/>
            <person name="Grimwood J."/>
            <person name="Jenkins J."/>
            <person name="Shu S."/>
            <person name="Prochnik S."/>
            <person name="Xin M."/>
            <person name="Ma C."/>
            <person name="Schmutz J."/>
            <person name="Wing R.A."/>
            <person name="Mitchell-Olds T."/>
            <person name="Schumaker K.S."/>
            <person name="Wang X."/>
        </authorList>
    </citation>
    <scope>NUCLEOTIDE SEQUENCE [LARGE SCALE GENOMIC DNA]</scope>
</reference>
<dbReference type="SUPFAM" id="SSF101936">
    <property type="entry name" value="DNA-binding pseudobarrel domain"/>
    <property type="match status" value="3"/>
</dbReference>
<dbReference type="EMBL" id="KI517384">
    <property type="protein sequence ID" value="ESQ54025.1"/>
    <property type="molecule type" value="Genomic_DNA"/>
</dbReference>
<dbReference type="Gene3D" id="2.40.330.10">
    <property type="entry name" value="DNA-binding pseudobarrel domain"/>
    <property type="match status" value="3"/>
</dbReference>
<feature type="domain" description="TF-B3" evidence="7">
    <location>
        <begin position="221"/>
        <end position="319"/>
    </location>
</feature>
<dbReference type="STRING" id="72664.V4LTV4"/>
<evidence type="ECO:0000256" key="1">
    <source>
        <dbReference type="ARBA" id="ARBA00004123"/>
    </source>
</evidence>
<dbReference type="SMART" id="SM01019">
    <property type="entry name" value="B3"/>
    <property type="match status" value="3"/>
</dbReference>
<evidence type="ECO:0000313" key="8">
    <source>
        <dbReference type="EMBL" id="ESQ54025.1"/>
    </source>
</evidence>
<dbReference type="InterPro" id="IPR015300">
    <property type="entry name" value="DNA-bd_pseudobarrel_sf"/>
</dbReference>
<keyword evidence="5" id="KW-0804">Transcription</keyword>
<name>V4LTV4_EUTSA</name>
<keyword evidence="3" id="KW-0805">Transcription regulation</keyword>
<dbReference type="AlphaFoldDB" id="V4LTV4"/>
<evidence type="ECO:0000259" key="7">
    <source>
        <dbReference type="PROSITE" id="PS50863"/>
    </source>
</evidence>
<dbReference type="CDD" id="cd10017">
    <property type="entry name" value="B3_DNA"/>
    <property type="match status" value="3"/>
</dbReference>
<gene>
    <name evidence="8" type="ORF">EUTSA_v10027563mg</name>
</gene>
<evidence type="ECO:0000256" key="3">
    <source>
        <dbReference type="ARBA" id="ARBA00023015"/>
    </source>
</evidence>
<keyword evidence="2" id="KW-0677">Repeat</keyword>
<protein>
    <recommendedName>
        <fullName evidence="7">TF-B3 domain-containing protein</fullName>
    </recommendedName>
</protein>
<accession>V4LTV4</accession>
<evidence type="ECO:0000256" key="5">
    <source>
        <dbReference type="ARBA" id="ARBA00023163"/>
    </source>
</evidence>
<dbReference type="PROSITE" id="PS50863">
    <property type="entry name" value="B3"/>
    <property type="match status" value="3"/>
</dbReference>
<proteinExistence type="predicted"/>
<dbReference type="Pfam" id="PF02362">
    <property type="entry name" value="B3"/>
    <property type="match status" value="3"/>
</dbReference>
<dbReference type="Gramene" id="ESQ54025">
    <property type="protein sequence ID" value="ESQ54025"/>
    <property type="gene ID" value="EUTSA_v10027563mg"/>
</dbReference>
<dbReference type="InterPro" id="IPR039218">
    <property type="entry name" value="REM_fam"/>
</dbReference>
<dbReference type="InterPro" id="IPR003340">
    <property type="entry name" value="B3_DNA-bd"/>
</dbReference>
<feature type="domain" description="TF-B3" evidence="7">
    <location>
        <begin position="117"/>
        <end position="215"/>
    </location>
</feature>
<feature type="non-terminal residue" evidence="8">
    <location>
        <position position="1"/>
    </location>
</feature>
<keyword evidence="9" id="KW-1185">Reference proteome</keyword>
<sequence>LFFQASTTTSYLTSLNIPLKFFSKHIQGRNERNTAEVRSDACKNTWKVKMEGRRLTDGWKEFTIAHDLRIGDIVIFRHEGDLVFHVTCFGPSCTEIQYDVQPQDNIGNLSEKQNLKTERESFSSDQSCFVARFLPRKFVRPDGLKKSSNKISLINEGARTWTLILKFRESSRTFYMRSGWRSFCGENGLKPGDSVTFKLEGNSTGRPRLSFSSSESNESRFVTLSVTPASIKHRRLYLPKSFTRNNGMENAEGKVLLLDKHGVEWPVNLVLSKRDRRMRLGSGLKEFLKAIDVTAYKSFVLELVWEDTTTPPMLKFCSKVKT</sequence>
<dbReference type="GO" id="GO:0003677">
    <property type="term" value="F:DNA binding"/>
    <property type="evidence" value="ECO:0007669"/>
    <property type="project" value="UniProtKB-KW"/>
</dbReference>
<dbReference type="Proteomes" id="UP000030689">
    <property type="component" value="Unassembled WGS sequence"/>
</dbReference>
<comment type="subcellular location">
    <subcellularLocation>
        <location evidence="1">Nucleus</location>
    </subcellularLocation>
</comment>
<evidence type="ECO:0000256" key="2">
    <source>
        <dbReference type="ARBA" id="ARBA00022737"/>
    </source>
</evidence>
<feature type="domain" description="TF-B3" evidence="7">
    <location>
        <begin position="1"/>
        <end position="92"/>
    </location>
</feature>
<organism evidence="8 9">
    <name type="scientific">Eutrema salsugineum</name>
    <name type="common">Saltwater cress</name>
    <name type="synonym">Sisymbrium salsugineum</name>
    <dbReference type="NCBI Taxonomy" id="72664"/>
    <lineage>
        <taxon>Eukaryota</taxon>
        <taxon>Viridiplantae</taxon>
        <taxon>Streptophyta</taxon>
        <taxon>Embryophyta</taxon>
        <taxon>Tracheophyta</taxon>
        <taxon>Spermatophyta</taxon>
        <taxon>Magnoliopsida</taxon>
        <taxon>eudicotyledons</taxon>
        <taxon>Gunneridae</taxon>
        <taxon>Pentapetalae</taxon>
        <taxon>rosids</taxon>
        <taxon>malvids</taxon>
        <taxon>Brassicales</taxon>
        <taxon>Brassicaceae</taxon>
        <taxon>Eutremeae</taxon>
        <taxon>Eutrema</taxon>
    </lineage>
</organism>
<dbReference type="GO" id="GO:0005634">
    <property type="term" value="C:nucleus"/>
    <property type="evidence" value="ECO:0007669"/>
    <property type="project" value="UniProtKB-SubCell"/>
</dbReference>
<dbReference type="eggNOG" id="ENOG502SK57">
    <property type="taxonomic scope" value="Eukaryota"/>
</dbReference>